<evidence type="ECO:0000256" key="7">
    <source>
        <dbReference type="ARBA" id="ARBA00022438"/>
    </source>
</evidence>
<evidence type="ECO:0000256" key="14">
    <source>
        <dbReference type="ARBA" id="ARBA00030997"/>
    </source>
</evidence>
<dbReference type="EC" id="3.4.11.5" evidence="5"/>
<dbReference type="InterPro" id="IPR043472">
    <property type="entry name" value="Macro_dom-like"/>
</dbReference>
<comment type="catalytic activity">
    <reaction evidence="10">
        <text>an S-substituted L-cysteinylglycine + H2O = an S-substituted L-cysteine + glycine</text>
        <dbReference type="Rhea" id="RHEA:60444"/>
        <dbReference type="ChEBI" id="CHEBI:15377"/>
        <dbReference type="ChEBI" id="CHEBI:57305"/>
        <dbReference type="ChEBI" id="CHEBI:58717"/>
        <dbReference type="ChEBI" id="CHEBI:143103"/>
        <dbReference type="EC" id="3.4.13.23"/>
    </reaction>
    <physiologicalReaction direction="left-to-right" evidence="10">
        <dbReference type="Rhea" id="RHEA:60445"/>
    </physiologicalReaction>
</comment>
<evidence type="ECO:0000256" key="6">
    <source>
        <dbReference type="ARBA" id="ARBA00014190"/>
    </source>
</evidence>
<dbReference type="GO" id="GO:0006508">
    <property type="term" value="P:proteolysis"/>
    <property type="evidence" value="ECO:0007669"/>
    <property type="project" value="UniProtKB-KW"/>
</dbReference>
<reference evidence="22" key="1">
    <citation type="submission" date="2025-08" db="UniProtKB">
        <authorList>
            <consortium name="RefSeq"/>
        </authorList>
    </citation>
    <scope>IDENTIFICATION</scope>
    <source>
        <tissue evidence="22">Total insect</tissue>
    </source>
</reference>
<dbReference type="AlphaFoldDB" id="A0A6P8YCS8"/>
<dbReference type="SUPFAM" id="SSF53187">
    <property type="entry name" value="Zn-dependent exopeptidases"/>
    <property type="match status" value="1"/>
</dbReference>
<dbReference type="EC" id="3.4.13.23" evidence="11"/>
<dbReference type="PANTHER" id="PTHR11963:SF23">
    <property type="entry name" value="CYTOSOL AMINOPEPTIDASE"/>
    <property type="match status" value="1"/>
</dbReference>
<evidence type="ECO:0000256" key="2">
    <source>
        <dbReference type="ARBA" id="ARBA00001585"/>
    </source>
</evidence>
<feature type="domain" description="Cytosol aminopeptidase" evidence="20">
    <location>
        <begin position="362"/>
        <end position="369"/>
    </location>
</feature>
<protein>
    <recommendedName>
        <fullName evidence="6">Cytosol aminopeptidase</fullName>
        <ecNumber evidence="4">3.4.11.1</ecNumber>
        <ecNumber evidence="5">3.4.11.5</ecNumber>
        <ecNumber evidence="11">3.4.13.23</ecNumber>
    </recommendedName>
    <alternativeName>
        <fullName evidence="14">Cysteinylglycine-S-conjugate dipeptidase</fullName>
    </alternativeName>
    <alternativeName>
        <fullName evidence="15">Leucine aminopeptidase 3</fullName>
    </alternativeName>
    <alternativeName>
        <fullName evidence="16">Leucyl aminopeptidase</fullName>
    </alternativeName>
    <alternativeName>
        <fullName evidence="13">Proline aminopeptidase</fullName>
    </alternativeName>
    <alternativeName>
        <fullName evidence="12">Prolyl aminopeptidase</fullName>
    </alternativeName>
</protein>
<evidence type="ECO:0000256" key="8">
    <source>
        <dbReference type="ARBA" id="ARBA00022670"/>
    </source>
</evidence>
<dbReference type="Pfam" id="PF00883">
    <property type="entry name" value="Peptidase_M17"/>
    <property type="match status" value="1"/>
</dbReference>
<dbReference type="GO" id="GO:0030145">
    <property type="term" value="F:manganese ion binding"/>
    <property type="evidence" value="ECO:0007669"/>
    <property type="project" value="InterPro"/>
</dbReference>
<dbReference type="CDD" id="cd00433">
    <property type="entry name" value="Peptidase_M17"/>
    <property type="match status" value="1"/>
</dbReference>
<gene>
    <name evidence="22" type="primary">LOC117641141</name>
</gene>
<dbReference type="InterPro" id="IPR000819">
    <property type="entry name" value="Peptidase_M17_C"/>
</dbReference>
<comment type="catalytic activity">
    <reaction evidence="18">
        <text>S-benzyl-L-cysteinylglycine + H2O = S-benzyl-L-cysteine + glycine</text>
        <dbReference type="Rhea" id="RHEA:62568"/>
        <dbReference type="ChEBI" id="CHEBI:15377"/>
        <dbReference type="ChEBI" id="CHEBI:57305"/>
        <dbReference type="ChEBI" id="CHEBI:145802"/>
        <dbReference type="ChEBI" id="CHEBI:145803"/>
    </reaction>
    <physiologicalReaction direction="left-to-right" evidence="18">
        <dbReference type="Rhea" id="RHEA:62569"/>
    </physiologicalReaction>
</comment>
<dbReference type="RefSeq" id="XP_034234151.1">
    <property type="nucleotide sequence ID" value="XM_034378260.1"/>
</dbReference>
<organism evidence="22">
    <name type="scientific">Thrips palmi</name>
    <name type="common">Melon thrips</name>
    <dbReference type="NCBI Taxonomy" id="161013"/>
    <lineage>
        <taxon>Eukaryota</taxon>
        <taxon>Metazoa</taxon>
        <taxon>Ecdysozoa</taxon>
        <taxon>Arthropoda</taxon>
        <taxon>Hexapoda</taxon>
        <taxon>Insecta</taxon>
        <taxon>Pterygota</taxon>
        <taxon>Neoptera</taxon>
        <taxon>Paraneoptera</taxon>
        <taxon>Thysanoptera</taxon>
        <taxon>Terebrantia</taxon>
        <taxon>Thripoidea</taxon>
        <taxon>Thripidae</taxon>
        <taxon>Thrips</taxon>
    </lineage>
</organism>
<comment type="catalytic activity">
    <reaction evidence="1">
        <text>Release of an N-terminal amino acid, Xaa-|-Yaa-, in which Xaa is preferably Leu, but may be other amino acids including Pro although not Arg or Lys, and Yaa may be Pro. Amino acid amides and methyl esters are also readily hydrolyzed, but rates on arylamides are exceedingly low.</text>
        <dbReference type="EC" id="3.4.11.1"/>
    </reaction>
</comment>
<dbReference type="HAMAP" id="MF_00181">
    <property type="entry name" value="Cytosol_peptidase_M17"/>
    <property type="match status" value="1"/>
</dbReference>
<comment type="function">
    <text evidence="17">Cytosolic metallopeptidase that catalyzes the removal of unsubstituted N-terminal hydrophobic amino acids from various peptides. The presence of Zn(2+) ions is essential for the peptidase activity, and the association with other cofactors can modulate the substrate spectificity of the enzyme. For instance, in the presence of Mn(2+), it displays a specific Cys-Gly hydrolyzing activity of Cys-Gly-S-conjugates. Involved in the metabolism of glutathione and in the degradation of glutathione S-conjugates, which may play a role in the control of the cell redox status.</text>
</comment>
<evidence type="ECO:0000256" key="3">
    <source>
        <dbReference type="ARBA" id="ARBA00009528"/>
    </source>
</evidence>
<evidence type="ECO:0000313" key="21">
    <source>
        <dbReference type="Proteomes" id="UP000515158"/>
    </source>
</evidence>
<evidence type="ECO:0000256" key="9">
    <source>
        <dbReference type="ARBA" id="ARBA00022801"/>
    </source>
</evidence>
<dbReference type="GO" id="GO:0005737">
    <property type="term" value="C:cytoplasm"/>
    <property type="evidence" value="ECO:0007669"/>
    <property type="project" value="InterPro"/>
</dbReference>
<evidence type="ECO:0000256" key="15">
    <source>
        <dbReference type="ARBA" id="ARBA00031564"/>
    </source>
</evidence>
<dbReference type="GeneID" id="117641141"/>
<evidence type="ECO:0000256" key="1">
    <source>
        <dbReference type="ARBA" id="ARBA00000135"/>
    </source>
</evidence>
<dbReference type="EC" id="3.4.11.1" evidence="4"/>
<keyword evidence="9" id="KW-0378">Hydrolase</keyword>
<sequence>MASALLFGPLEHVKHVRSLLMLKSSCSSRTLASCAENVKKGIVVGANSNKGGCVLTADAQKVDAASNGRLQKLINLAGPEIKEGEGYVFYDVIPEATAIAVVGLGEKDQGVHQSELIHQGKEAVRAAAAVGCASLKKAHIHDIRVESFGDAQSAAEGALLSNWIYDEYRSKKKPETSIQLYGEDGINEWEKGVIFANAQNLSRRLMSTPSNLMTPQIFAQNVKDALTPCGVEVIAHDKQWAENKKMGAFLGVSQGSSQPPVFLEISYQNGPKDQKPIVLVGKGVTFDTGGISLKPSKGMHTMKGDMGGGACVASTIQAAAQLKLNINLKGLIPLCENMPGGSAIKPGDILTAMNGMTIQVDNTDAEGRLILADALCYAAQFEPLFTLDIATLTGAMRVALGGAATGTFSSSTPLWEDLEKAGILTGDRMWRFPLWNCYNKNMTDYTHVDMNNISNVDGGGSCTAAAFLQNFAPKGDWMHLDMAGVMEDGNQMKYIGKGMSGRPTRTLVQFLVQQSENNSNKC</sequence>
<evidence type="ECO:0000256" key="18">
    <source>
        <dbReference type="ARBA" id="ARBA00047881"/>
    </source>
</evidence>
<comment type="similarity">
    <text evidence="3">Belongs to the peptidase M17 family.</text>
</comment>
<keyword evidence="21" id="KW-1185">Reference proteome</keyword>
<evidence type="ECO:0000256" key="5">
    <source>
        <dbReference type="ARBA" id="ARBA00012568"/>
    </source>
</evidence>
<keyword evidence="7" id="KW-0031">Aminopeptidase</keyword>
<dbReference type="InterPro" id="IPR008283">
    <property type="entry name" value="Peptidase_M17_N"/>
</dbReference>
<evidence type="ECO:0000259" key="20">
    <source>
        <dbReference type="PROSITE" id="PS00631"/>
    </source>
</evidence>
<keyword evidence="8" id="KW-0645">Protease</keyword>
<dbReference type="InterPro" id="IPR023042">
    <property type="entry name" value="Peptidase_M17_leu_NH2_pept"/>
</dbReference>
<evidence type="ECO:0000256" key="10">
    <source>
        <dbReference type="ARBA" id="ARBA00023511"/>
    </source>
</evidence>
<evidence type="ECO:0000256" key="13">
    <source>
        <dbReference type="ARBA" id="ARBA00030930"/>
    </source>
</evidence>
<dbReference type="SUPFAM" id="SSF52949">
    <property type="entry name" value="Macro domain-like"/>
    <property type="match status" value="1"/>
</dbReference>
<dbReference type="Pfam" id="PF02789">
    <property type="entry name" value="Peptidase_M17_N"/>
    <property type="match status" value="1"/>
</dbReference>
<comment type="catalytic activity">
    <reaction evidence="2">
        <text>Release of N-terminal proline from a peptide.</text>
        <dbReference type="EC" id="3.4.11.5"/>
    </reaction>
</comment>
<dbReference type="Gene3D" id="3.40.220.10">
    <property type="entry name" value="Leucine Aminopeptidase, subunit E, domain 1"/>
    <property type="match status" value="1"/>
</dbReference>
<evidence type="ECO:0000256" key="17">
    <source>
        <dbReference type="ARBA" id="ARBA00045966"/>
    </source>
</evidence>
<dbReference type="InterPro" id="IPR011356">
    <property type="entry name" value="Leucine_aapep/pepB"/>
</dbReference>
<evidence type="ECO:0000256" key="16">
    <source>
        <dbReference type="ARBA" id="ARBA00033172"/>
    </source>
</evidence>
<comment type="catalytic activity">
    <reaction evidence="19">
        <text>L-cysteinylglycine + H2O = L-cysteine + glycine</text>
        <dbReference type="Rhea" id="RHEA:28783"/>
        <dbReference type="ChEBI" id="CHEBI:15377"/>
        <dbReference type="ChEBI" id="CHEBI:35235"/>
        <dbReference type="ChEBI" id="CHEBI:57305"/>
        <dbReference type="ChEBI" id="CHEBI:61694"/>
    </reaction>
    <physiologicalReaction direction="left-to-right" evidence="19">
        <dbReference type="Rhea" id="RHEA:28784"/>
    </physiologicalReaction>
</comment>
<dbReference type="Gene3D" id="3.40.630.10">
    <property type="entry name" value="Zn peptidases"/>
    <property type="match status" value="1"/>
</dbReference>
<evidence type="ECO:0000256" key="4">
    <source>
        <dbReference type="ARBA" id="ARBA00012565"/>
    </source>
</evidence>
<name>A0A6P8YCS8_THRPL</name>
<dbReference type="PANTHER" id="PTHR11963">
    <property type="entry name" value="LEUCINE AMINOPEPTIDASE-RELATED"/>
    <property type="match status" value="1"/>
</dbReference>
<dbReference type="PROSITE" id="PS00631">
    <property type="entry name" value="CYTOSOL_AP"/>
    <property type="match status" value="1"/>
</dbReference>
<dbReference type="Proteomes" id="UP000515158">
    <property type="component" value="Unplaced"/>
</dbReference>
<evidence type="ECO:0000256" key="19">
    <source>
        <dbReference type="ARBA" id="ARBA00049107"/>
    </source>
</evidence>
<evidence type="ECO:0000313" key="22">
    <source>
        <dbReference type="RefSeq" id="XP_034234151.1"/>
    </source>
</evidence>
<proteinExistence type="inferred from homology"/>
<evidence type="ECO:0000256" key="12">
    <source>
        <dbReference type="ARBA" id="ARBA00029605"/>
    </source>
</evidence>
<accession>A0A6P8YCS8</accession>
<dbReference type="GO" id="GO:0070006">
    <property type="term" value="F:metalloaminopeptidase activity"/>
    <property type="evidence" value="ECO:0007669"/>
    <property type="project" value="InterPro"/>
</dbReference>
<dbReference type="PRINTS" id="PR00481">
    <property type="entry name" value="LAMNOPPTDASE"/>
</dbReference>
<dbReference type="OrthoDB" id="273771at2759"/>
<evidence type="ECO:0000256" key="11">
    <source>
        <dbReference type="ARBA" id="ARBA00023625"/>
    </source>
</evidence>